<dbReference type="Proteomes" id="UP000646548">
    <property type="component" value="Unassembled WGS sequence"/>
</dbReference>
<dbReference type="EMBL" id="WKFB01000067">
    <property type="protein sequence ID" value="KAF6737332.1"/>
    <property type="molecule type" value="Genomic_DNA"/>
</dbReference>
<name>A0A834KYX6_ORYME</name>
<gene>
    <name evidence="2" type="ORF">FQA47_016064</name>
</gene>
<protein>
    <submittedName>
        <fullName evidence="2">Uncharacterized protein</fullName>
    </submittedName>
</protein>
<sequence length="200" mass="22098">MVGLGLEGQLRPRRVSVGLEDQLRPRRVSVGLEDQFRPRRTIGRRPAPLERTPGPIPGLERENLTEPDPLACELGGRLEEPSVLELKPSVLVKKHGFGSWTVRTGMWAWLYSFYSSTAGHLSLKLNTNNSSISPTTSFLPSNARRADAGATSRGFEVTGPAEETETPSNEQRNAAFKAERRRSRRSISLASSQQNFTSAQ</sequence>
<comment type="caution">
    <text evidence="2">The sequence shown here is derived from an EMBL/GenBank/DDBJ whole genome shotgun (WGS) entry which is preliminary data.</text>
</comment>
<feature type="region of interest" description="Disordered" evidence="1">
    <location>
        <begin position="132"/>
        <end position="200"/>
    </location>
</feature>
<accession>A0A834KYX6</accession>
<evidence type="ECO:0000313" key="3">
    <source>
        <dbReference type="Proteomes" id="UP000646548"/>
    </source>
</evidence>
<feature type="region of interest" description="Disordered" evidence="1">
    <location>
        <begin position="41"/>
        <end position="66"/>
    </location>
</feature>
<proteinExistence type="predicted"/>
<evidence type="ECO:0000313" key="2">
    <source>
        <dbReference type="EMBL" id="KAF6737332.1"/>
    </source>
</evidence>
<dbReference type="AlphaFoldDB" id="A0A834KYX6"/>
<evidence type="ECO:0000256" key="1">
    <source>
        <dbReference type="SAM" id="MobiDB-lite"/>
    </source>
</evidence>
<organism evidence="2 3">
    <name type="scientific">Oryzias melastigma</name>
    <name type="common">Marine medaka</name>
    <dbReference type="NCBI Taxonomy" id="30732"/>
    <lineage>
        <taxon>Eukaryota</taxon>
        <taxon>Metazoa</taxon>
        <taxon>Chordata</taxon>
        <taxon>Craniata</taxon>
        <taxon>Vertebrata</taxon>
        <taxon>Euteleostomi</taxon>
        <taxon>Actinopterygii</taxon>
        <taxon>Neopterygii</taxon>
        <taxon>Teleostei</taxon>
        <taxon>Neoteleostei</taxon>
        <taxon>Acanthomorphata</taxon>
        <taxon>Ovalentaria</taxon>
        <taxon>Atherinomorphae</taxon>
        <taxon>Beloniformes</taxon>
        <taxon>Adrianichthyidae</taxon>
        <taxon>Oryziinae</taxon>
        <taxon>Oryzias</taxon>
    </lineage>
</organism>
<reference evidence="2" key="1">
    <citation type="journal article" name="BMC Genomics">
        <title>Long-read sequencing and de novo genome assembly of marine medaka (Oryzias melastigma).</title>
        <authorList>
            <person name="Liang P."/>
            <person name="Saqib H.S.A."/>
            <person name="Ni X."/>
            <person name="Shen Y."/>
        </authorList>
    </citation>
    <scope>NUCLEOTIDE SEQUENCE</scope>
    <source>
        <strain evidence="2">Bigg-433</strain>
    </source>
</reference>